<evidence type="ECO:0000256" key="1">
    <source>
        <dbReference type="SAM" id="MobiDB-lite"/>
    </source>
</evidence>
<reference evidence="2" key="1">
    <citation type="submission" date="2021-01" db="EMBL/GenBank/DDBJ databases">
        <authorList>
            <person name="Corre E."/>
            <person name="Pelletier E."/>
            <person name="Niang G."/>
            <person name="Scheremetjew M."/>
            <person name="Finn R."/>
            <person name="Kale V."/>
            <person name="Holt S."/>
            <person name="Cochrane G."/>
            <person name="Meng A."/>
            <person name="Brown T."/>
            <person name="Cohen L."/>
        </authorList>
    </citation>
    <scope>NUCLEOTIDE SEQUENCE</scope>
    <source>
        <strain evidence="2">CCMP1594</strain>
    </source>
</reference>
<name>A0A7S4G002_9EUGL</name>
<sequence length="152" mass="17063">MISSSDKTRQAVLTRRRGPWATAHGTGAPVKQANGGEKRHFSPPPPWGMRVRRGNGDTDRYDDLKRGSGGRHVPLRTGPVPFGWRRDGRRSEDSARQCSPCRRTLPNGWRGAPQALPPCYATTTTSHRRPEHRRGRGRRTDEAAEEQPPLIR</sequence>
<proteinExistence type="predicted"/>
<feature type="compositionally biased region" description="Basic and acidic residues" evidence="1">
    <location>
        <begin position="84"/>
        <end position="95"/>
    </location>
</feature>
<dbReference type="AlphaFoldDB" id="A0A7S4G002"/>
<feature type="region of interest" description="Disordered" evidence="1">
    <location>
        <begin position="1"/>
        <end position="152"/>
    </location>
</feature>
<protein>
    <submittedName>
        <fullName evidence="2">Uncharacterized protein</fullName>
    </submittedName>
</protein>
<gene>
    <name evidence="2" type="ORF">EGYM00163_LOCUS31797</name>
</gene>
<accession>A0A7S4G002</accession>
<evidence type="ECO:0000313" key="2">
    <source>
        <dbReference type="EMBL" id="CAE0820625.1"/>
    </source>
</evidence>
<feature type="compositionally biased region" description="Basic residues" evidence="1">
    <location>
        <begin position="126"/>
        <end position="137"/>
    </location>
</feature>
<dbReference type="EMBL" id="HBJA01091384">
    <property type="protein sequence ID" value="CAE0820625.1"/>
    <property type="molecule type" value="Transcribed_RNA"/>
</dbReference>
<organism evidence="2">
    <name type="scientific">Eutreptiella gymnastica</name>
    <dbReference type="NCBI Taxonomy" id="73025"/>
    <lineage>
        <taxon>Eukaryota</taxon>
        <taxon>Discoba</taxon>
        <taxon>Euglenozoa</taxon>
        <taxon>Euglenida</taxon>
        <taxon>Spirocuta</taxon>
        <taxon>Euglenophyceae</taxon>
        <taxon>Eutreptiales</taxon>
        <taxon>Eutreptiaceae</taxon>
        <taxon>Eutreptiella</taxon>
    </lineage>
</organism>
<feature type="compositionally biased region" description="Basic and acidic residues" evidence="1">
    <location>
        <begin position="54"/>
        <end position="66"/>
    </location>
</feature>